<keyword evidence="1" id="KW-0472">Membrane</keyword>
<dbReference type="PATRIC" id="fig|1227488.3.peg.2376"/>
<accession>M0C6E6</accession>
<gene>
    <name evidence="2" type="ORF">C477_11927</name>
</gene>
<evidence type="ECO:0000313" key="2">
    <source>
        <dbReference type="EMBL" id="ELZ17912.1"/>
    </source>
</evidence>
<protein>
    <submittedName>
        <fullName evidence="2">Uncharacterized protein</fullName>
    </submittedName>
</protein>
<sequence>MLEQSSVALVSRQRAVLTVGVAALLVVFNRSRFDSPIDAAIAAVGFVVVGYLTLTVVDLVLDWFVYP</sequence>
<dbReference type="Proteomes" id="UP000011657">
    <property type="component" value="Unassembled WGS sequence"/>
</dbReference>
<comment type="caution">
    <text evidence="2">The sequence shown here is derived from an EMBL/GenBank/DDBJ whole genome shotgun (WGS) entry which is preliminary data.</text>
</comment>
<name>M0C6E6_9EURY</name>
<keyword evidence="1" id="KW-0812">Transmembrane</keyword>
<evidence type="ECO:0000313" key="3">
    <source>
        <dbReference type="Proteomes" id="UP000011657"/>
    </source>
</evidence>
<dbReference type="AlphaFoldDB" id="M0C6E6"/>
<keyword evidence="1" id="KW-1133">Transmembrane helix</keyword>
<proteinExistence type="predicted"/>
<evidence type="ECO:0000256" key="1">
    <source>
        <dbReference type="SAM" id="Phobius"/>
    </source>
</evidence>
<organism evidence="2 3">
    <name type="scientific">Haloterrigena salina JCM 13891</name>
    <dbReference type="NCBI Taxonomy" id="1227488"/>
    <lineage>
        <taxon>Archaea</taxon>
        <taxon>Methanobacteriati</taxon>
        <taxon>Methanobacteriota</taxon>
        <taxon>Stenosarchaea group</taxon>
        <taxon>Halobacteria</taxon>
        <taxon>Halobacteriales</taxon>
        <taxon>Natrialbaceae</taxon>
        <taxon>Haloterrigena</taxon>
    </lineage>
</organism>
<keyword evidence="3" id="KW-1185">Reference proteome</keyword>
<reference evidence="2 3" key="1">
    <citation type="journal article" date="2014" name="PLoS Genet.">
        <title>Phylogenetically driven sequencing of extremely halophilic archaea reveals strategies for static and dynamic osmo-response.</title>
        <authorList>
            <person name="Becker E.A."/>
            <person name="Seitzer P.M."/>
            <person name="Tritt A."/>
            <person name="Larsen D."/>
            <person name="Krusor M."/>
            <person name="Yao A.I."/>
            <person name="Wu D."/>
            <person name="Madern D."/>
            <person name="Eisen J.A."/>
            <person name="Darling A.E."/>
            <person name="Facciotti M.T."/>
        </authorList>
    </citation>
    <scope>NUCLEOTIDE SEQUENCE [LARGE SCALE GENOMIC DNA]</scope>
    <source>
        <strain evidence="2 3">JCM 13891</strain>
    </source>
</reference>
<dbReference type="RefSeq" id="WP_008894677.1">
    <property type="nucleotide sequence ID" value="NZ_AOIS01000037.1"/>
</dbReference>
<dbReference type="EMBL" id="AOIS01000037">
    <property type="protein sequence ID" value="ELZ17912.1"/>
    <property type="molecule type" value="Genomic_DNA"/>
</dbReference>
<feature type="transmembrane region" description="Helical" evidence="1">
    <location>
        <begin position="40"/>
        <end position="66"/>
    </location>
</feature>
<feature type="transmembrane region" description="Helical" evidence="1">
    <location>
        <begin position="12"/>
        <end position="28"/>
    </location>
</feature>